<evidence type="ECO:0000256" key="1">
    <source>
        <dbReference type="SAM" id="Phobius"/>
    </source>
</evidence>
<comment type="caution">
    <text evidence="2">The sequence shown here is derived from an EMBL/GenBank/DDBJ whole genome shotgun (WGS) entry which is preliminary data.</text>
</comment>
<dbReference type="Proteomes" id="UP001642484">
    <property type="component" value="Unassembled WGS sequence"/>
</dbReference>
<keyword evidence="3" id="KW-1185">Reference proteome</keyword>
<name>A0ABP0P7Y6_9DINO</name>
<protein>
    <submittedName>
        <fullName evidence="2">Uncharacterized protein</fullName>
    </submittedName>
</protein>
<accession>A0ABP0P7Y6</accession>
<proteinExistence type="predicted"/>
<evidence type="ECO:0000313" key="2">
    <source>
        <dbReference type="EMBL" id="CAK9072163.1"/>
    </source>
</evidence>
<keyword evidence="1" id="KW-0812">Transmembrane</keyword>
<keyword evidence="1" id="KW-1133">Transmembrane helix</keyword>
<gene>
    <name evidence="2" type="ORF">CCMP2556_LOCUS35496</name>
</gene>
<reference evidence="2 3" key="1">
    <citation type="submission" date="2024-02" db="EMBL/GenBank/DDBJ databases">
        <authorList>
            <person name="Chen Y."/>
            <person name="Shah S."/>
            <person name="Dougan E. K."/>
            <person name="Thang M."/>
            <person name="Chan C."/>
        </authorList>
    </citation>
    <scope>NUCLEOTIDE SEQUENCE [LARGE SCALE GENOMIC DNA]</scope>
</reference>
<organism evidence="2 3">
    <name type="scientific">Durusdinium trenchii</name>
    <dbReference type="NCBI Taxonomy" id="1381693"/>
    <lineage>
        <taxon>Eukaryota</taxon>
        <taxon>Sar</taxon>
        <taxon>Alveolata</taxon>
        <taxon>Dinophyceae</taxon>
        <taxon>Suessiales</taxon>
        <taxon>Symbiodiniaceae</taxon>
        <taxon>Durusdinium</taxon>
    </lineage>
</organism>
<sequence>MRQRFSNHDGHPSIPFLWACMDLAASDAKMQHWLIAINWLLSGLTVCLLAGPLNIENMASLAHRFRARQPTAGREALMDVLVLLLVAPLVLCGTALTFLSGALQPPLPSLWPPSTACWSW</sequence>
<feature type="transmembrane region" description="Helical" evidence="1">
    <location>
        <begin position="33"/>
        <end position="55"/>
    </location>
</feature>
<keyword evidence="1" id="KW-0472">Membrane</keyword>
<evidence type="ECO:0000313" key="3">
    <source>
        <dbReference type="Proteomes" id="UP001642484"/>
    </source>
</evidence>
<feature type="transmembrane region" description="Helical" evidence="1">
    <location>
        <begin position="76"/>
        <end position="103"/>
    </location>
</feature>
<dbReference type="EMBL" id="CAXAMN010022707">
    <property type="protein sequence ID" value="CAK9072163.1"/>
    <property type="molecule type" value="Genomic_DNA"/>
</dbReference>